<accession>A0A5N3P3K9</accession>
<evidence type="ECO:0000313" key="1">
    <source>
        <dbReference type="EMBL" id="KAB0264309.1"/>
    </source>
</evidence>
<evidence type="ECO:0000313" key="2">
    <source>
        <dbReference type="Proteomes" id="UP000325684"/>
    </source>
</evidence>
<evidence type="ECO:0008006" key="3">
    <source>
        <dbReference type="Google" id="ProtNLM"/>
    </source>
</evidence>
<sequence length="149" mass="16501">MIRNIAAGFWVCGIALGSCYGAMTYSMASGAPEKTDYLGGLQYKKLPVINIPIIAEGAVQGYVVANMVFTADAQTLRQISVPAEAFLQDETFRYIYSDESLDFKKLSRYDVNAMIDNVRAAVNKRLGSEIVKEILLENINFVDKTDIRS</sequence>
<dbReference type="RefSeq" id="WP_150949708.1">
    <property type="nucleotide sequence ID" value="NZ_VCMV01000077.1"/>
</dbReference>
<dbReference type="Proteomes" id="UP000325684">
    <property type="component" value="Unassembled WGS sequence"/>
</dbReference>
<gene>
    <name evidence="1" type="ORF">FEZ63_23700</name>
</gene>
<dbReference type="PROSITE" id="PS51257">
    <property type="entry name" value="PROKAR_LIPOPROTEIN"/>
    <property type="match status" value="1"/>
</dbReference>
<reference evidence="1 2" key="1">
    <citation type="journal article" date="2019" name="Microorganisms">
        <title>Genome Insights into the Novel Species Microvirga brassicacearum, a Rapeseed Endophyte with Biotechnological Potential.</title>
        <authorList>
            <person name="Jimenez-Gomez A."/>
            <person name="Saati-Santamaria Z."/>
            <person name="Igual J.M."/>
            <person name="Rivas R."/>
            <person name="Mateos P.F."/>
            <person name="Garcia-Fraile P."/>
        </authorList>
    </citation>
    <scope>NUCLEOTIDE SEQUENCE [LARGE SCALE GENOMIC DNA]</scope>
    <source>
        <strain evidence="1 2">CDVBN77</strain>
    </source>
</reference>
<comment type="caution">
    <text evidence="1">The sequence shown here is derived from an EMBL/GenBank/DDBJ whole genome shotgun (WGS) entry which is preliminary data.</text>
</comment>
<keyword evidence="2" id="KW-1185">Reference proteome</keyword>
<proteinExistence type="predicted"/>
<dbReference type="AlphaFoldDB" id="A0A5N3P3K9"/>
<dbReference type="EMBL" id="VCMV01000077">
    <property type="protein sequence ID" value="KAB0264309.1"/>
    <property type="molecule type" value="Genomic_DNA"/>
</dbReference>
<dbReference type="OrthoDB" id="7847400at2"/>
<protein>
    <recommendedName>
        <fullName evidence="3">Flagellar basal body-associated protein FliL</fullName>
    </recommendedName>
</protein>
<name>A0A5N3P3K9_9HYPH</name>
<organism evidence="1 2">
    <name type="scientific">Microvirga brassicacearum</name>
    <dbReference type="NCBI Taxonomy" id="2580413"/>
    <lineage>
        <taxon>Bacteria</taxon>
        <taxon>Pseudomonadati</taxon>
        <taxon>Pseudomonadota</taxon>
        <taxon>Alphaproteobacteria</taxon>
        <taxon>Hyphomicrobiales</taxon>
        <taxon>Methylobacteriaceae</taxon>
        <taxon>Microvirga</taxon>
    </lineage>
</organism>